<organism evidence="1">
    <name type="scientific">bioreactor metagenome</name>
    <dbReference type="NCBI Taxonomy" id="1076179"/>
    <lineage>
        <taxon>unclassified sequences</taxon>
        <taxon>metagenomes</taxon>
        <taxon>ecological metagenomes</taxon>
    </lineage>
</organism>
<dbReference type="EMBL" id="VSSQ01016782">
    <property type="protein sequence ID" value="MPM58474.1"/>
    <property type="molecule type" value="Genomic_DNA"/>
</dbReference>
<protein>
    <submittedName>
        <fullName evidence="1">Uncharacterized protein</fullName>
    </submittedName>
</protein>
<name>A0A645B9X7_9ZZZZ</name>
<evidence type="ECO:0000313" key="1">
    <source>
        <dbReference type="EMBL" id="MPM58474.1"/>
    </source>
</evidence>
<dbReference type="AlphaFoldDB" id="A0A645B9X7"/>
<accession>A0A645B9X7</accession>
<sequence length="88" mass="9619">MTKLDELLQEGPATELMRDKEALKNLTGSPEAKALINLLQKNSGDSLQQAAKRAMQGDTSDLFSIMERVMSTPEGAKAAKEIEKKISQ</sequence>
<comment type="caution">
    <text evidence="1">The sequence shown here is derived from an EMBL/GenBank/DDBJ whole genome shotgun (WGS) entry which is preliminary data.</text>
</comment>
<reference evidence="1" key="1">
    <citation type="submission" date="2019-08" db="EMBL/GenBank/DDBJ databases">
        <authorList>
            <person name="Kucharzyk K."/>
            <person name="Murdoch R.W."/>
            <person name="Higgins S."/>
            <person name="Loffler F."/>
        </authorList>
    </citation>
    <scope>NUCLEOTIDE SEQUENCE</scope>
</reference>
<gene>
    <name evidence="1" type="ORF">SDC9_105305</name>
</gene>
<proteinExistence type="predicted"/>